<dbReference type="Gene3D" id="3.90.226.10">
    <property type="entry name" value="2-enoyl-CoA Hydratase, Chain A, domain 1"/>
    <property type="match status" value="1"/>
</dbReference>
<dbReference type="InterPro" id="IPR011763">
    <property type="entry name" value="COA_CT_C"/>
</dbReference>
<keyword evidence="4 10" id="KW-0547">Nucleotide-binding</keyword>
<dbReference type="GO" id="GO:2001295">
    <property type="term" value="P:malonyl-CoA biosynthetic process"/>
    <property type="evidence" value="ECO:0007669"/>
    <property type="project" value="UniProtKB-UniRule"/>
</dbReference>
<gene>
    <name evidence="10" type="primary">accA</name>
    <name evidence="13" type="ORF">HRJ53_30130</name>
</gene>
<keyword evidence="13" id="KW-0436">Ligase</keyword>
<feature type="domain" description="CoA carboxyltransferase C-terminal" evidence="12">
    <location>
        <begin position="40"/>
        <end position="301"/>
    </location>
</feature>
<dbReference type="PANTHER" id="PTHR42853:SF3">
    <property type="entry name" value="ACETYL-COENZYME A CARBOXYLASE CARBOXYL TRANSFERASE SUBUNIT ALPHA, CHLOROPLASTIC"/>
    <property type="match status" value="1"/>
</dbReference>
<evidence type="ECO:0000256" key="3">
    <source>
        <dbReference type="ARBA" id="ARBA00022679"/>
    </source>
</evidence>
<dbReference type="InterPro" id="IPR029045">
    <property type="entry name" value="ClpP/crotonase-like_dom_sf"/>
</dbReference>
<dbReference type="AlphaFoldDB" id="A0A7V8NXF3"/>
<name>A0A7V8NXF3_9BACT</name>
<organism evidence="13 14">
    <name type="scientific">Candidatus Acidiferrum panamense</name>
    <dbReference type="NCBI Taxonomy" id="2741543"/>
    <lineage>
        <taxon>Bacteria</taxon>
        <taxon>Pseudomonadati</taxon>
        <taxon>Acidobacteriota</taxon>
        <taxon>Terriglobia</taxon>
        <taxon>Candidatus Acidiferrales</taxon>
        <taxon>Candidatus Acidiferrum</taxon>
    </lineage>
</organism>
<evidence type="ECO:0000256" key="10">
    <source>
        <dbReference type="HAMAP-Rule" id="MF_00823"/>
    </source>
</evidence>
<keyword evidence="14" id="KW-1185">Reference proteome</keyword>
<dbReference type="GO" id="GO:0005524">
    <property type="term" value="F:ATP binding"/>
    <property type="evidence" value="ECO:0007669"/>
    <property type="project" value="UniProtKB-KW"/>
</dbReference>
<reference evidence="13" key="1">
    <citation type="submission" date="2020-06" db="EMBL/GenBank/DDBJ databases">
        <title>Legume-microbial interactions unlock mineral nutrients during tropical forest succession.</title>
        <authorList>
            <person name="Epihov D.Z."/>
        </authorList>
    </citation>
    <scope>NUCLEOTIDE SEQUENCE [LARGE SCALE GENOMIC DNA]</scope>
    <source>
        <strain evidence="13">Pan2503</strain>
    </source>
</reference>
<accession>A0A7V8NXF3</accession>
<comment type="pathway">
    <text evidence="1 10">Lipid metabolism; malonyl-CoA biosynthesis; malonyl-CoA from acetyl-CoA: step 1/1.</text>
</comment>
<dbReference type="PRINTS" id="PR01069">
    <property type="entry name" value="ACCCTRFRASEA"/>
</dbReference>
<dbReference type="PANTHER" id="PTHR42853">
    <property type="entry name" value="ACETYL-COENZYME A CARBOXYLASE CARBOXYL TRANSFERASE SUBUNIT ALPHA"/>
    <property type="match status" value="1"/>
</dbReference>
<dbReference type="NCBIfam" id="NF004344">
    <property type="entry name" value="PRK05724.1"/>
    <property type="match status" value="1"/>
</dbReference>
<keyword evidence="11" id="KW-0175">Coiled coil</keyword>
<dbReference type="EMBL" id="JACDQQ010002909">
    <property type="protein sequence ID" value="MBA0089270.1"/>
    <property type="molecule type" value="Genomic_DNA"/>
</dbReference>
<evidence type="ECO:0000256" key="7">
    <source>
        <dbReference type="ARBA" id="ARBA00023098"/>
    </source>
</evidence>
<dbReference type="UniPathway" id="UPA00655">
    <property type="reaction ID" value="UER00711"/>
</dbReference>
<evidence type="ECO:0000256" key="1">
    <source>
        <dbReference type="ARBA" id="ARBA00004956"/>
    </source>
</evidence>
<evidence type="ECO:0000256" key="2">
    <source>
        <dbReference type="ARBA" id="ARBA00022516"/>
    </source>
</evidence>
<dbReference type="Proteomes" id="UP000567293">
    <property type="component" value="Unassembled WGS sequence"/>
</dbReference>
<dbReference type="GO" id="GO:0006633">
    <property type="term" value="P:fatty acid biosynthetic process"/>
    <property type="evidence" value="ECO:0007669"/>
    <property type="project" value="UniProtKB-KW"/>
</dbReference>
<evidence type="ECO:0000313" key="13">
    <source>
        <dbReference type="EMBL" id="MBA0089270.1"/>
    </source>
</evidence>
<dbReference type="NCBIfam" id="NF041504">
    <property type="entry name" value="AccA_sub"/>
    <property type="match status" value="1"/>
</dbReference>
<keyword evidence="8 10" id="KW-0275">Fatty acid biosynthesis</keyword>
<evidence type="ECO:0000256" key="4">
    <source>
        <dbReference type="ARBA" id="ARBA00022741"/>
    </source>
</evidence>
<evidence type="ECO:0000259" key="12">
    <source>
        <dbReference type="PROSITE" id="PS50989"/>
    </source>
</evidence>
<evidence type="ECO:0000256" key="11">
    <source>
        <dbReference type="SAM" id="Coils"/>
    </source>
</evidence>
<keyword evidence="3 10" id="KW-0808">Transferase</keyword>
<keyword evidence="10" id="KW-0963">Cytoplasm</keyword>
<dbReference type="Pfam" id="PF03255">
    <property type="entry name" value="ACCA"/>
    <property type="match status" value="1"/>
</dbReference>
<dbReference type="InterPro" id="IPR001095">
    <property type="entry name" value="Acetyl_CoA_COase_a_su"/>
</dbReference>
<comment type="catalytic activity">
    <reaction evidence="9 10">
        <text>N(6)-carboxybiotinyl-L-lysyl-[protein] + acetyl-CoA = N(6)-biotinyl-L-lysyl-[protein] + malonyl-CoA</text>
        <dbReference type="Rhea" id="RHEA:54728"/>
        <dbReference type="Rhea" id="RHEA-COMP:10505"/>
        <dbReference type="Rhea" id="RHEA-COMP:10506"/>
        <dbReference type="ChEBI" id="CHEBI:57288"/>
        <dbReference type="ChEBI" id="CHEBI:57384"/>
        <dbReference type="ChEBI" id="CHEBI:83144"/>
        <dbReference type="ChEBI" id="CHEBI:83145"/>
        <dbReference type="EC" id="2.1.3.15"/>
    </reaction>
</comment>
<keyword evidence="6 10" id="KW-0067">ATP-binding</keyword>
<dbReference type="NCBIfam" id="TIGR00513">
    <property type="entry name" value="accA"/>
    <property type="match status" value="1"/>
</dbReference>
<comment type="similarity">
    <text evidence="10">Belongs to the AccA family.</text>
</comment>
<keyword evidence="5 10" id="KW-0276">Fatty acid metabolism</keyword>
<proteinExistence type="inferred from homology"/>
<evidence type="ECO:0000256" key="5">
    <source>
        <dbReference type="ARBA" id="ARBA00022832"/>
    </source>
</evidence>
<dbReference type="GO" id="GO:0016743">
    <property type="term" value="F:carboxyl- or carbamoyltransferase activity"/>
    <property type="evidence" value="ECO:0007669"/>
    <property type="project" value="UniProtKB-UniRule"/>
</dbReference>
<evidence type="ECO:0000256" key="8">
    <source>
        <dbReference type="ARBA" id="ARBA00023160"/>
    </source>
</evidence>
<dbReference type="EC" id="2.1.3.15" evidence="10"/>
<dbReference type="HAMAP" id="MF_00823">
    <property type="entry name" value="AcetylCoA_CT_alpha"/>
    <property type="match status" value="1"/>
</dbReference>
<keyword evidence="2 10" id="KW-0444">Lipid biosynthesis</keyword>
<evidence type="ECO:0000256" key="6">
    <source>
        <dbReference type="ARBA" id="ARBA00022840"/>
    </source>
</evidence>
<evidence type="ECO:0000313" key="14">
    <source>
        <dbReference type="Proteomes" id="UP000567293"/>
    </source>
</evidence>
<dbReference type="PROSITE" id="PS50989">
    <property type="entry name" value="COA_CT_CTER"/>
    <property type="match status" value="1"/>
</dbReference>
<dbReference type="GO" id="GO:0003989">
    <property type="term" value="F:acetyl-CoA carboxylase activity"/>
    <property type="evidence" value="ECO:0007669"/>
    <property type="project" value="InterPro"/>
</dbReference>
<dbReference type="GO" id="GO:0009317">
    <property type="term" value="C:acetyl-CoA carboxylase complex"/>
    <property type="evidence" value="ECO:0007669"/>
    <property type="project" value="InterPro"/>
</dbReference>
<dbReference type="SUPFAM" id="SSF52096">
    <property type="entry name" value="ClpP/crotonase"/>
    <property type="match status" value="1"/>
</dbReference>
<comment type="caution">
    <text evidence="13">The sequence shown here is derived from an EMBL/GenBank/DDBJ whole genome shotgun (WGS) entry which is preliminary data.</text>
</comment>
<feature type="coiled-coil region" evidence="11">
    <location>
        <begin position="6"/>
        <end position="58"/>
    </location>
</feature>
<comment type="subcellular location">
    <subcellularLocation>
        <location evidence="10">Cytoplasm</location>
    </subcellularLocation>
</comment>
<comment type="subunit">
    <text evidence="10">Acetyl-CoA carboxylase is a heterohexamer composed of biotin carboxyl carrier protein (AccB), biotin carboxylase (AccC) and two subunits each of ACCase subunit alpha (AccA) and ACCase subunit beta (AccD).</text>
</comment>
<protein>
    <recommendedName>
        <fullName evidence="10">Acetyl-coenzyme A carboxylase carboxyl transferase subunit alpha</fullName>
        <shortName evidence="10">ACCase subunit alpha</shortName>
        <shortName evidence="10">Acetyl-CoA carboxylase carboxyltransferase subunit alpha</shortName>
        <ecNumber evidence="10">2.1.3.15</ecNumber>
    </recommendedName>
</protein>
<keyword evidence="7 10" id="KW-0443">Lipid metabolism</keyword>
<evidence type="ECO:0000256" key="9">
    <source>
        <dbReference type="ARBA" id="ARBA00049152"/>
    </source>
</evidence>
<comment type="function">
    <text evidence="10">Component of the acetyl coenzyme A carboxylase (ACC) complex. First, biotin carboxylase catalyzes the carboxylation of biotin on its carrier protein (BCCP) and then the CO(2) group is transferred by the carboxyltransferase to acetyl-CoA to form malonyl-CoA.</text>
</comment>
<sequence>MRTKEKDKVEKRQAERQKVIEHLEKDVEELRRLSGNGDGEADSELERIRQQVAELRRDFYIHLGPWQRAQIARHQQRPYTLDYVNYLFTDFMELHGDRGFADDKAIVAGLAKYRGRPVAVVGHQKGRDTKQRLARNFGQPKPEGYRKALRVMQLAAKFGRPILSFVDTQGAYPGIDAEERGQGEAIARNLREMARLPVPIIVTVTGEGGSGGALAIAIGDKVNILENSFYSVISPEGCASIIWRDATKAETAAAAMKITAKDLKDLGIVDEIVPEPDGGAHTDHEGAARLLDDVLDRQLVALTNEPVRVLLALRYEKFRKMGQFFDLPNG</sequence>